<keyword evidence="1" id="KW-0489">Methyltransferase</keyword>
<name>A0A919VVY1_9ACTN</name>
<dbReference type="PANTHER" id="PTHR43464">
    <property type="entry name" value="METHYLTRANSFERASE"/>
    <property type="match status" value="1"/>
</dbReference>
<protein>
    <recommendedName>
        <fullName evidence="4">Methyltransferase domain-containing protein</fullName>
    </recommendedName>
</protein>
<comment type="caution">
    <text evidence="5">The sequence shown here is derived from an EMBL/GenBank/DDBJ whole genome shotgun (WGS) entry which is preliminary data.</text>
</comment>
<dbReference type="Pfam" id="PF13649">
    <property type="entry name" value="Methyltransf_25"/>
    <property type="match status" value="1"/>
</dbReference>
<evidence type="ECO:0000256" key="2">
    <source>
        <dbReference type="ARBA" id="ARBA00022679"/>
    </source>
</evidence>
<dbReference type="Proteomes" id="UP000680865">
    <property type="component" value="Unassembled WGS sequence"/>
</dbReference>
<dbReference type="InterPro" id="IPR029063">
    <property type="entry name" value="SAM-dependent_MTases_sf"/>
</dbReference>
<keyword evidence="2" id="KW-0808">Transferase</keyword>
<proteinExistence type="predicted"/>
<dbReference type="GO" id="GO:0032259">
    <property type="term" value="P:methylation"/>
    <property type="evidence" value="ECO:0007669"/>
    <property type="project" value="UniProtKB-KW"/>
</dbReference>
<dbReference type="InterPro" id="IPR041698">
    <property type="entry name" value="Methyltransf_25"/>
</dbReference>
<evidence type="ECO:0000313" key="6">
    <source>
        <dbReference type="Proteomes" id="UP000680865"/>
    </source>
</evidence>
<reference evidence="5" key="1">
    <citation type="submission" date="2021-03" db="EMBL/GenBank/DDBJ databases">
        <title>Whole genome shotgun sequence of Actinoplanes consettensis NBRC 14913.</title>
        <authorList>
            <person name="Komaki H."/>
            <person name="Tamura T."/>
        </authorList>
    </citation>
    <scope>NUCLEOTIDE SEQUENCE</scope>
    <source>
        <strain evidence="5">NBRC 14913</strain>
    </source>
</reference>
<evidence type="ECO:0000313" key="5">
    <source>
        <dbReference type="EMBL" id="GIM81225.1"/>
    </source>
</evidence>
<keyword evidence="3" id="KW-0949">S-adenosyl-L-methionine</keyword>
<feature type="domain" description="Methyltransferase" evidence="4">
    <location>
        <begin position="49"/>
        <end position="138"/>
    </location>
</feature>
<dbReference type="EMBL" id="BOQP01000046">
    <property type="protein sequence ID" value="GIM81225.1"/>
    <property type="molecule type" value="Genomic_DNA"/>
</dbReference>
<accession>A0A919VVY1</accession>
<keyword evidence="6" id="KW-1185">Reference proteome</keyword>
<organism evidence="5 6">
    <name type="scientific">Winogradskya consettensis</name>
    <dbReference type="NCBI Taxonomy" id="113560"/>
    <lineage>
        <taxon>Bacteria</taxon>
        <taxon>Bacillati</taxon>
        <taxon>Actinomycetota</taxon>
        <taxon>Actinomycetes</taxon>
        <taxon>Micromonosporales</taxon>
        <taxon>Micromonosporaceae</taxon>
        <taxon>Winogradskya</taxon>
    </lineage>
</organism>
<evidence type="ECO:0000256" key="1">
    <source>
        <dbReference type="ARBA" id="ARBA00022603"/>
    </source>
</evidence>
<dbReference type="GO" id="GO:0008168">
    <property type="term" value="F:methyltransferase activity"/>
    <property type="evidence" value="ECO:0007669"/>
    <property type="project" value="UniProtKB-KW"/>
</dbReference>
<sequence>MDTPSSSARVCVERPFYDLHAEAYDLIINDSVKPWCDAVDAQLAHASSILDAGCGTGRHAAEMIARGHRVELADAAPRLLAQAAARCPSARTQMIDLCMLPASDYDAVMCRGVLNDMISDGERAAAIAALARSLRPGGKLFLDVREAGASRERADGKPRTRAGFTSRTTWDNGLLRVRETYAMGGDVTEYHFTMRPWTVESLTGLLRDNGLRDVAVGGGAGRRTPDRLFVVAS</sequence>
<evidence type="ECO:0000256" key="3">
    <source>
        <dbReference type="ARBA" id="ARBA00022691"/>
    </source>
</evidence>
<dbReference type="PANTHER" id="PTHR43464:SF19">
    <property type="entry name" value="UBIQUINONE BIOSYNTHESIS O-METHYLTRANSFERASE, MITOCHONDRIAL"/>
    <property type="match status" value="1"/>
</dbReference>
<gene>
    <name evidence="5" type="ORF">Aco04nite_75500</name>
</gene>
<evidence type="ECO:0000259" key="4">
    <source>
        <dbReference type="Pfam" id="PF13649"/>
    </source>
</evidence>
<dbReference type="AlphaFoldDB" id="A0A919VVY1"/>
<dbReference type="CDD" id="cd02440">
    <property type="entry name" value="AdoMet_MTases"/>
    <property type="match status" value="1"/>
</dbReference>
<dbReference type="SUPFAM" id="SSF53335">
    <property type="entry name" value="S-adenosyl-L-methionine-dependent methyltransferases"/>
    <property type="match status" value="1"/>
</dbReference>
<dbReference type="Gene3D" id="3.40.50.150">
    <property type="entry name" value="Vaccinia Virus protein VP39"/>
    <property type="match status" value="1"/>
</dbReference>